<dbReference type="AlphaFoldDB" id="A0A9Q0EA83"/>
<dbReference type="Proteomes" id="UP001148018">
    <property type="component" value="Unassembled WGS sequence"/>
</dbReference>
<protein>
    <submittedName>
        <fullName evidence="2">Uncharacterized protein</fullName>
    </submittedName>
</protein>
<organism evidence="2 3">
    <name type="scientific">Muraenolepis orangiensis</name>
    <name type="common">Patagonian moray cod</name>
    <dbReference type="NCBI Taxonomy" id="630683"/>
    <lineage>
        <taxon>Eukaryota</taxon>
        <taxon>Metazoa</taxon>
        <taxon>Chordata</taxon>
        <taxon>Craniata</taxon>
        <taxon>Vertebrata</taxon>
        <taxon>Euteleostomi</taxon>
        <taxon>Actinopterygii</taxon>
        <taxon>Neopterygii</taxon>
        <taxon>Teleostei</taxon>
        <taxon>Neoteleostei</taxon>
        <taxon>Acanthomorphata</taxon>
        <taxon>Zeiogadaria</taxon>
        <taxon>Gadariae</taxon>
        <taxon>Gadiformes</taxon>
        <taxon>Muraenolepidoidei</taxon>
        <taxon>Muraenolepididae</taxon>
        <taxon>Muraenolepis</taxon>
    </lineage>
</organism>
<gene>
    <name evidence="2" type="ORF">NHX12_029625</name>
</gene>
<feature type="compositionally biased region" description="Basic and acidic residues" evidence="1">
    <location>
        <begin position="151"/>
        <end position="194"/>
    </location>
</feature>
<feature type="compositionally biased region" description="Basic and acidic residues" evidence="1">
    <location>
        <begin position="104"/>
        <end position="113"/>
    </location>
</feature>
<evidence type="ECO:0000313" key="3">
    <source>
        <dbReference type="Proteomes" id="UP001148018"/>
    </source>
</evidence>
<sequence length="286" mass="31758">MGSTRKTNNRRGRGGEDHTGETTEPDLSPGLNLTSTSFEAELKVEMKCNLELQEEGRPATLTNKGADCLGLTPPQSVEIKQRDSEDITDKEPKEIIHPPPEGSHANEDHRKEEESEEHSEENIDGIEIAGLKTGPEIHDQEISEEITSQQHHGEDLCKAATDPQEKDYNRPPGTDDHMLAQKSFSKEITPHGEDTNSSSLLVLASDIRDSDDNVDTRGQHPPADLSSSDQISAPEDQWSLPNIKDDDKHISRRRKMGSSRGTAASGSKKLVMKPTQHRTKRWRNLP</sequence>
<feature type="compositionally biased region" description="Basic and acidic residues" evidence="1">
    <location>
        <begin position="79"/>
        <end position="96"/>
    </location>
</feature>
<keyword evidence="3" id="KW-1185">Reference proteome</keyword>
<name>A0A9Q0EA83_9TELE</name>
<accession>A0A9Q0EA83</accession>
<feature type="compositionally biased region" description="Basic residues" evidence="1">
    <location>
        <begin position="275"/>
        <end position="286"/>
    </location>
</feature>
<reference evidence="2" key="1">
    <citation type="submission" date="2022-07" db="EMBL/GenBank/DDBJ databases">
        <title>Chromosome-level genome of Muraenolepis orangiensis.</title>
        <authorList>
            <person name="Kim J."/>
        </authorList>
    </citation>
    <scope>NUCLEOTIDE SEQUENCE</scope>
    <source>
        <strain evidence="2">KU_S4_2022</strain>
        <tissue evidence="2">Muscle</tissue>
    </source>
</reference>
<comment type="caution">
    <text evidence="2">The sequence shown here is derived from an EMBL/GenBank/DDBJ whole genome shotgun (WGS) entry which is preliminary data.</text>
</comment>
<proteinExistence type="predicted"/>
<dbReference type="EMBL" id="JANIIK010000046">
    <property type="protein sequence ID" value="KAJ3601863.1"/>
    <property type="molecule type" value="Genomic_DNA"/>
</dbReference>
<evidence type="ECO:0000256" key="1">
    <source>
        <dbReference type="SAM" id="MobiDB-lite"/>
    </source>
</evidence>
<feature type="compositionally biased region" description="Acidic residues" evidence="1">
    <location>
        <begin position="114"/>
        <end position="124"/>
    </location>
</feature>
<feature type="region of interest" description="Disordered" evidence="1">
    <location>
        <begin position="1"/>
        <end position="36"/>
    </location>
</feature>
<evidence type="ECO:0000313" key="2">
    <source>
        <dbReference type="EMBL" id="KAJ3601863.1"/>
    </source>
</evidence>
<dbReference type="OrthoDB" id="9989112at2759"/>
<feature type="region of interest" description="Disordered" evidence="1">
    <location>
        <begin position="57"/>
        <end position="286"/>
    </location>
</feature>
<feature type="compositionally biased region" description="Basic and acidic residues" evidence="1">
    <location>
        <begin position="206"/>
        <end position="218"/>
    </location>
</feature>